<dbReference type="EMBL" id="DF820470">
    <property type="protein sequence ID" value="GAK59790.1"/>
    <property type="molecule type" value="Genomic_DNA"/>
</dbReference>
<comment type="subcellular location">
    <subcellularLocation>
        <location evidence="1">Cell membrane</location>
        <topology evidence="1">Peripheral membrane protein</topology>
    </subcellularLocation>
</comment>
<dbReference type="PANTHER" id="PTHR43790:SF4">
    <property type="entry name" value="GUANOSINE IMPORT ATP-BINDING PROTEIN NUPO"/>
    <property type="match status" value="1"/>
</dbReference>
<evidence type="ECO:0000256" key="2">
    <source>
        <dbReference type="ARBA" id="ARBA00022448"/>
    </source>
</evidence>
<keyword evidence="4" id="KW-0677">Repeat</keyword>
<dbReference type="Pfam" id="PF00005">
    <property type="entry name" value="ABC_tran"/>
    <property type="match status" value="2"/>
</dbReference>
<evidence type="ECO:0000256" key="3">
    <source>
        <dbReference type="ARBA" id="ARBA00022475"/>
    </source>
</evidence>
<dbReference type="SUPFAM" id="SSF52540">
    <property type="entry name" value="P-loop containing nucleoside triphosphate hydrolases"/>
    <property type="match status" value="2"/>
</dbReference>
<keyword evidence="5" id="KW-0547">Nucleotide-binding</keyword>
<keyword evidence="7" id="KW-1278">Translocase</keyword>
<dbReference type="eggNOG" id="COG3845">
    <property type="taxonomic scope" value="Bacteria"/>
</dbReference>
<reference evidence="10" key="1">
    <citation type="journal article" date="2015" name="PeerJ">
        <title>First genomic representation of candidate bacterial phylum KSB3 points to enhanced environmental sensing as a trigger of wastewater bulking.</title>
        <authorList>
            <person name="Sekiguchi Y."/>
            <person name="Ohashi A."/>
            <person name="Parks D.H."/>
            <person name="Yamauchi T."/>
            <person name="Tyson G.W."/>
            <person name="Hugenholtz P."/>
        </authorList>
    </citation>
    <scope>NUCLEOTIDE SEQUENCE [LARGE SCALE GENOMIC DNA]</scope>
</reference>
<dbReference type="Proteomes" id="UP000030661">
    <property type="component" value="Unassembled WGS sequence"/>
</dbReference>
<sequence>MNVIEMRDISKRFPGVLANDHVNLAVKKGTIHAIIGENGAGKSTLMNILYGLHRPDEGQILLNGQTVSIHNPRQAMKLGIGMVHQHFMLVPSFTVAENVVLGFEPQKGLRFDRTRAIRLTRELSEKYGLNIDPSVKVEDTTVGIEQRVEILKTLYRGADVIILDEPTAVLTPQEVQELFQTIRFLTESKKTILFISHKLQEVLHIADTITVMRRGKVVGNLAAQDATEQQLASLMVGREVLFEVEKQQTRIRDTLLEVRGIQALDKRALLAVKGVSFSVRRGEIVGIAGVEGNGQTELVEVLAGLRPAIAGEIVLNNAPIHHCSVQERRQRGMAHIPEDRMTVGLNLKGSVADNLIAGKQRQIPYQGSFLYSNAKEIKMYARQLIDAFDIRTSDPDATASTLSGGNMQKMVVAREFSFGAPCLIVSQPTRGVDVGAIESIHQKILDQCAAGAGVLLVSAELDEIYKLSDRILILYEGEIVGEFRPHQISKEEIGLYMTGAKRQERGRM</sequence>
<dbReference type="GO" id="GO:0005524">
    <property type="term" value="F:ATP binding"/>
    <property type="evidence" value="ECO:0007669"/>
    <property type="project" value="UniProtKB-KW"/>
</dbReference>
<keyword evidence="2" id="KW-0813">Transport</keyword>
<dbReference type="CDD" id="cd03216">
    <property type="entry name" value="ABC_Carb_Monos_I"/>
    <property type="match status" value="1"/>
</dbReference>
<keyword evidence="6" id="KW-0067">ATP-binding</keyword>
<keyword evidence="3" id="KW-1003">Cell membrane</keyword>
<evidence type="ECO:0000313" key="10">
    <source>
        <dbReference type="EMBL" id="GAK59790.1"/>
    </source>
</evidence>
<evidence type="ECO:0000313" key="11">
    <source>
        <dbReference type="Proteomes" id="UP000030661"/>
    </source>
</evidence>
<gene>
    <name evidence="10" type="ORF">U27_06775</name>
</gene>
<dbReference type="InterPro" id="IPR050107">
    <property type="entry name" value="ABC_carbohydrate_import_ATPase"/>
</dbReference>
<proteinExistence type="predicted"/>
<dbReference type="SMART" id="SM00382">
    <property type="entry name" value="AAA"/>
    <property type="match status" value="1"/>
</dbReference>
<dbReference type="InterPro" id="IPR017871">
    <property type="entry name" value="ABC_transporter-like_CS"/>
</dbReference>
<evidence type="ECO:0000256" key="1">
    <source>
        <dbReference type="ARBA" id="ARBA00004202"/>
    </source>
</evidence>
<keyword evidence="11" id="KW-1185">Reference proteome</keyword>
<evidence type="ECO:0000256" key="6">
    <source>
        <dbReference type="ARBA" id="ARBA00022840"/>
    </source>
</evidence>
<dbReference type="STRING" id="1499967.U27_06775"/>
<dbReference type="PROSITE" id="PS50893">
    <property type="entry name" value="ABC_TRANSPORTER_2"/>
    <property type="match status" value="2"/>
</dbReference>
<dbReference type="GO" id="GO:0016887">
    <property type="term" value="F:ATP hydrolysis activity"/>
    <property type="evidence" value="ECO:0007669"/>
    <property type="project" value="InterPro"/>
</dbReference>
<accession>A0A081C5D5</accession>
<organism evidence="10">
    <name type="scientific">Vecturithrix granuli</name>
    <dbReference type="NCBI Taxonomy" id="1499967"/>
    <lineage>
        <taxon>Bacteria</taxon>
        <taxon>Candidatus Moduliflexota</taxon>
        <taxon>Candidatus Vecturitrichia</taxon>
        <taxon>Candidatus Vecturitrichales</taxon>
        <taxon>Candidatus Vecturitrichaceae</taxon>
        <taxon>Candidatus Vecturithrix</taxon>
    </lineage>
</organism>
<dbReference type="InterPro" id="IPR003593">
    <property type="entry name" value="AAA+_ATPase"/>
</dbReference>
<dbReference type="InterPro" id="IPR003439">
    <property type="entry name" value="ABC_transporter-like_ATP-bd"/>
</dbReference>
<evidence type="ECO:0000256" key="8">
    <source>
        <dbReference type="ARBA" id="ARBA00023136"/>
    </source>
</evidence>
<protein>
    <submittedName>
        <fullName evidence="10">ABC transporter related</fullName>
    </submittedName>
</protein>
<dbReference type="InterPro" id="IPR027417">
    <property type="entry name" value="P-loop_NTPase"/>
</dbReference>
<dbReference type="Gene3D" id="3.40.50.300">
    <property type="entry name" value="P-loop containing nucleotide triphosphate hydrolases"/>
    <property type="match status" value="2"/>
</dbReference>
<evidence type="ECO:0000256" key="7">
    <source>
        <dbReference type="ARBA" id="ARBA00022967"/>
    </source>
</evidence>
<dbReference type="AlphaFoldDB" id="A0A081C5D5"/>
<dbReference type="HOGENOM" id="CLU_000604_92_0_0"/>
<evidence type="ECO:0000256" key="5">
    <source>
        <dbReference type="ARBA" id="ARBA00022741"/>
    </source>
</evidence>
<name>A0A081C5D5_VECG1</name>
<dbReference type="FunFam" id="3.40.50.300:FF:000127">
    <property type="entry name" value="Ribose import ATP-binding protein RbsA"/>
    <property type="match status" value="1"/>
</dbReference>
<dbReference type="PANTHER" id="PTHR43790">
    <property type="entry name" value="CARBOHYDRATE TRANSPORT ATP-BINDING PROTEIN MG119-RELATED"/>
    <property type="match status" value="1"/>
</dbReference>
<evidence type="ECO:0000256" key="4">
    <source>
        <dbReference type="ARBA" id="ARBA00022737"/>
    </source>
</evidence>
<dbReference type="CDD" id="cd03215">
    <property type="entry name" value="ABC_Carb_Monos_II"/>
    <property type="match status" value="1"/>
</dbReference>
<keyword evidence="8" id="KW-0472">Membrane</keyword>
<feature type="domain" description="ABC transporter" evidence="9">
    <location>
        <begin position="256"/>
        <end position="501"/>
    </location>
</feature>
<evidence type="ECO:0000259" key="9">
    <source>
        <dbReference type="PROSITE" id="PS50893"/>
    </source>
</evidence>
<dbReference type="PROSITE" id="PS00211">
    <property type="entry name" value="ABC_TRANSPORTER_1"/>
    <property type="match status" value="1"/>
</dbReference>
<feature type="domain" description="ABC transporter" evidence="9">
    <location>
        <begin position="4"/>
        <end position="239"/>
    </location>
</feature>
<dbReference type="GO" id="GO:0005886">
    <property type="term" value="C:plasma membrane"/>
    <property type="evidence" value="ECO:0007669"/>
    <property type="project" value="UniProtKB-SubCell"/>
</dbReference>